<feature type="domain" description="PID" evidence="4">
    <location>
        <begin position="34"/>
        <end position="190"/>
    </location>
</feature>
<dbReference type="CDD" id="cd09925">
    <property type="entry name" value="SH2_SHC"/>
    <property type="match status" value="1"/>
</dbReference>
<feature type="region of interest" description="Disordered" evidence="3">
    <location>
        <begin position="210"/>
        <end position="250"/>
    </location>
</feature>
<dbReference type="EMBL" id="GEDC01024757">
    <property type="protein sequence ID" value="JAS12541.1"/>
    <property type="molecule type" value="Transcribed_RNA"/>
</dbReference>
<feature type="domain" description="SH2" evidence="5">
    <location>
        <begin position="317"/>
        <end position="408"/>
    </location>
</feature>
<dbReference type="EMBL" id="GEDC01014123">
    <property type="protein sequence ID" value="JAS23175.1"/>
    <property type="molecule type" value="Transcribed_RNA"/>
</dbReference>
<dbReference type="InterPro" id="IPR006019">
    <property type="entry name" value="PID_Shc-like"/>
</dbReference>
<dbReference type="InterPro" id="IPR036860">
    <property type="entry name" value="SH2_dom_sf"/>
</dbReference>
<keyword evidence="1 2" id="KW-0727">SH2 domain</keyword>
<dbReference type="InterPro" id="IPR000980">
    <property type="entry name" value="SH2"/>
</dbReference>
<evidence type="ECO:0000256" key="2">
    <source>
        <dbReference type="PROSITE-ProRule" id="PRU00191"/>
    </source>
</evidence>
<evidence type="ECO:0000259" key="4">
    <source>
        <dbReference type="PROSITE" id="PS01179"/>
    </source>
</evidence>
<accession>A0A1B6D1S3</accession>
<dbReference type="GO" id="GO:0007169">
    <property type="term" value="P:cell surface receptor protein tyrosine kinase signaling pathway"/>
    <property type="evidence" value="ECO:0007669"/>
    <property type="project" value="TreeGrafter"/>
</dbReference>
<gene>
    <name evidence="7" type="ORF">g.27339</name>
    <name evidence="9" type="ORF">g.27340</name>
    <name evidence="8" type="ORF">g.27341</name>
    <name evidence="6" type="ORF">g.27342</name>
</gene>
<dbReference type="PRINTS" id="PR00401">
    <property type="entry name" value="SH2DOMAIN"/>
</dbReference>
<dbReference type="Gene3D" id="3.30.505.10">
    <property type="entry name" value="SH2 domain"/>
    <property type="match status" value="1"/>
</dbReference>
<dbReference type="SUPFAM" id="SSF50729">
    <property type="entry name" value="PH domain-like"/>
    <property type="match status" value="1"/>
</dbReference>
<dbReference type="SMART" id="SM00252">
    <property type="entry name" value="SH2"/>
    <property type="match status" value="1"/>
</dbReference>
<dbReference type="Pfam" id="PF00017">
    <property type="entry name" value="SH2"/>
    <property type="match status" value="1"/>
</dbReference>
<dbReference type="SUPFAM" id="SSF55550">
    <property type="entry name" value="SH2 domain"/>
    <property type="match status" value="1"/>
</dbReference>
<dbReference type="Gene3D" id="2.30.29.30">
    <property type="entry name" value="Pleckstrin-homology domain (PH domain)/Phosphotyrosine-binding domain (PTB)"/>
    <property type="match status" value="1"/>
</dbReference>
<evidence type="ECO:0000259" key="5">
    <source>
        <dbReference type="PROSITE" id="PS50001"/>
    </source>
</evidence>
<dbReference type="InterPro" id="IPR035676">
    <property type="entry name" value="SHC_SH2"/>
</dbReference>
<dbReference type="SMART" id="SM00462">
    <property type="entry name" value="PTB"/>
    <property type="match status" value="1"/>
</dbReference>
<dbReference type="FunFam" id="3.30.505.10:FF:000005">
    <property type="entry name" value="SHC-transforming protein 1 isoform 3"/>
    <property type="match status" value="1"/>
</dbReference>
<dbReference type="GO" id="GO:0005886">
    <property type="term" value="C:plasma membrane"/>
    <property type="evidence" value="ECO:0007669"/>
    <property type="project" value="TreeGrafter"/>
</dbReference>
<dbReference type="AlphaFoldDB" id="A0A1B6D1S3"/>
<evidence type="ECO:0008006" key="10">
    <source>
        <dbReference type="Google" id="ProtNLM"/>
    </source>
</evidence>
<dbReference type="CDD" id="cd01209">
    <property type="entry name" value="PTB_Shc"/>
    <property type="match status" value="1"/>
</dbReference>
<proteinExistence type="predicted"/>
<feature type="compositionally biased region" description="Pro residues" evidence="3">
    <location>
        <begin position="213"/>
        <end position="227"/>
    </location>
</feature>
<dbReference type="PANTHER" id="PTHR10337">
    <property type="entry name" value="SHC TRANSFORMING PROTEIN"/>
    <property type="match status" value="1"/>
</dbReference>
<dbReference type="GO" id="GO:0035556">
    <property type="term" value="P:intracellular signal transduction"/>
    <property type="evidence" value="ECO:0007669"/>
    <property type="project" value="InterPro"/>
</dbReference>
<dbReference type="PROSITE" id="PS50001">
    <property type="entry name" value="SH2"/>
    <property type="match status" value="1"/>
</dbReference>
<evidence type="ECO:0000256" key="1">
    <source>
        <dbReference type="ARBA" id="ARBA00022999"/>
    </source>
</evidence>
<evidence type="ECO:0000313" key="6">
    <source>
        <dbReference type="EMBL" id="JAS12541.1"/>
    </source>
</evidence>
<reference evidence="7" key="1">
    <citation type="submission" date="2015-12" db="EMBL/GenBank/DDBJ databases">
        <title>De novo transcriptome assembly of four potential Pierce s Disease insect vectors from Arizona vineyards.</title>
        <authorList>
            <person name="Tassone E.E."/>
        </authorList>
    </citation>
    <scope>NUCLEOTIDE SEQUENCE</scope>
</reference>
<feature type="compositionally biased region" description="Basic and acidic residues" evidence="3">
    <location>
        <begin position="238"/>
        <end position="249"/>
    </location>
</feature>
<dbReference type="Pfam" id="PF00640">
    <property type="entry name" value="PID"/>
    <property type="match status" value="1"/>
</dbReference>
<dbReference type="InterPro" id="IPR051235">
    <property type="entry name" value="CEP152/SHC-Transforming"/>
</dbReference>
<dbReference type="InterPro" id="IPR006020">
    <property type="entry name" value="PTB/PI_dom"/>
</dbReference>
<dbReference type="PANTHER" id="PTHR10337:SF11">
    <property type="entry name" value="DSHC PROTEIN"/>
    <property type="match status" value="1"/>
</dbReference>
<dbReference type="FunFam" id="2.30.29.30:FF:000377">
    <property type="entry name" value="Shc transforming protein"/>
    <property type="match status" value="1"/>
</dbReference>
<dbReference type="InterPro" id="IPR011993">
    <property type="entry name" value="PH-like_dom_sf"/>
</dbReference>
<sequence>MPRPIPEGSGSIGNFMSKPARGWLHPDNIIGKKGVTYAVRYVGCLEVNTSMKSLDFDTRFQVAKECINRVCEAAGLKTVDKKRKVDKRVAKAIGEQPLMDHAGANVKLSISSTCLSLRTLDSGQLVATHDMPRISFASGGDTDTLDFVAYIAKDLHDWRACYVLECGGGLAQDLITTIGQAFELRFKQFLTLPSVPYSVRADDREYYNDLPGKVPPDVGPPPVPPLPTASAIAQGNQDKPDHPQPRERLPSTNLIDLNCDIVALPNRTHDYVNDVVVNSTRSPRDVFDMQPFVSTGTVGSGVSSEENERSRLQSECWFHGSISRQQAECLLKQDGDFLVRESQGSAGQYVLTGLQSGVKKHLLLIDPEGAVRTKDRMFESVSHLINYHCQNQLPIISAESALILRKPVPRTAL</sequence>
<dbReference type="PROSITE" id="PS01179">
    <property type="entry name" value="PID"/>
    <property type="match status" value="1"/>
</dbReference>
<evidence type="ECO:0000313" key="8">
    <source>
        <dbReference type="EMBL" id="JAS23154.1"/>
    </source>
</evidence>
<dbReference type="EMBL" id="GEDC01017659">
    <property type="protein sequence ID" value="JAS19639.1"/>
    <property type="molecule type" value="Transcribed_RNA"/>
</dbReference>
<organism evidence="7">
    <name type="scientific">Clastoptera arizonana</name>
    <name type="common">Arizona spittle bug</name>
    <dbReference type="NCBI Taxonomy" id="38151"/>
    <lineage>
        <taxon>Eukaryota</taxon>
        <taxon>Metazoa</taxon>
        <taxon>Ecdysozoa</taxon>
        <taxon>Arthropoda</taxon>
        <taxon>Hexapoda</taxon>
        <taxon>Insecta</taxon>
        <taxon>Pterygota</taxon>
        <taxon>Neoptera</taxon>
        <taxon>Paraneoptera</taxon>
        <taxon>Hemiptera</taxon>
        <taxon>Auchenorrhyncha</taxon>
        <taxon>Cercopoidea</taxon>
        <taxon>Clastopteridae</taxon>
        <taxon>Clastoptera</taxon>
    </lineage>
</organism>
<evidence type="ECO:0000313" key="7">
    <source>
        <dbReference type="EMBL" id="JAS19639.1"/>
    </source>
</evidence>
<name>A0A1B6D1S3_9HEMI</name>
<dbReference type="PRINTS" id="PR00629">
    <property type="entry name" value="SHCPIDOMAIN"/>
</dbReference>
<evidence type="ECO:0000256" key="3">
    <source>
        <dbReference type="SAM" id="MobiDB-lite"/>
    </source>
</evidence>
<protein>
    <recommendedName>
        <fullName evidence="10">SHC-transforming protein 1</fullName>
    </recommendedName>
</protein>
<evidence type="ECO:0000313" key="9">
    <source>
        <dbReference type="EMBL" id="JAS23175.1"/>
    </source>
</evidence>
<dbReference type="EMBL" id="GEDC01014144">
    <property type="protein sequence ID" value="JAS23154.1"/>
    <property type="molecule type" value="Transcribed_RNA"/>
</dbReference>
<dbReference type="GO" id="GO:0030971">
    <property type="term" value="F:receptor tyrosine kinase binding"/>
    <property type="evidence" value="ECO:0007669"/>
    <property type="project" value="TreeGrafter"/>
</dbReference>